<proteinExistence type="predicted"/>
<dbReference type="GO" id="GO:0004672">
    <property type="term" value="F:protein kinase activity"/>
    <property type="evidence" value="ECO:0007669"/>
    <property type="project" value="InterPro"/>
</dbReference>
<evidence type="ECO:0000313" key="3">
    <source>
        <dbReference type="EMBL" id="KAJ5335185.1"/>
    </source>
</evidence>
<name>A0A9W9UDN6_PENBR</name>
<dbReference type="InterPro" id="IPR000719">
    <property type="entry name" value="Prot_kinase_dom"/>
</dbReference>
<dbReference type="GO" id="GO:0005524">
    <property type="term" value="F:ATP binding"/>
    <property type="evidence" value="ECO:0007669"/>
    <property type="project" value="InterPro"/>
</dbReference>
<keyword evidence="1" id="KW-0560">Oxidoreductase</keyword>
<dbReference type="PANTHER" id="PTHR35870:SF6">
    <property type="entry name" value="MGS207 PROTEIN"/>
    <property type="match status" value="1"/>
</dbReference>
<dbReference type="Pfam" id="PF14027">
    <property type="entry name" value="Questin_oxidase"/>
    <property type="match status" value="1"/>
</dbReference>
<dbReference type="InterPro" id="IPR025337">
    <property type="entry name" value="Questin_oxidase-like"/>
</dbReference>
<gene>
    <name evidence="3" type="ORF">N7452_007588</name>
</gene>
<dbReference type="EMBL" id="JAPZBQ010000004">
    <property type="protein sequence ID" value="KAJ5335185.1"/>
    <property type="molecule type" value="Genomic_DNA"/>
</dbReference>
<dbReference type="SMART" id="SM00220">
    <property type="entry name" value="S_TKc"/>
    <property type="match status" value="1"/>
</dbReference>
<comment type="caution">
    <text evidence="3">The sequence shown here is derived from an EMBL/GenBank/DDBJ whole genome shotgun (WGS) entry which is preliminary data.</text>
</comment>
<evidence type="ECO:0000313" key="4">
    <source>
        <dbReference type="Proteomes" id="UP001147695"/>
    </source>
</evidence>
<sequence length="829" mass="95280">MLNISWPSLPSLNIFSSSPRQAIKLPPAKVHETETAHQKPARALKHLLKLDHVENGLFDRRQLPSQMSHLLSSSFLQGADANDLGRIYESQMSEVVKWKDSPAELTTLDWHSHLGCREFDRAFVDFFEDELTRLDYDWKQVVNEYLFKEQEPVFDSIMASLGLPLIHLAYAFEMNSREIGMEALGLAATCHSETYTSLATSTHSTQESTYQQRSLFDILDRVGDDQSFDGLFPTAGSDNLETLLTSPNTALLDHWGAWKIENPLEQFRESQQLAVALLIGTSEGDSSGYYDWFFAMLLASSHAVRVMLPMIPAQFQIPLVRQWWLNALAIYISQLRPEIKLDRIRHYDSKEKDWEWVAQQAVTGAFSTDASFVQTTRVLKAQAETWGDHDRFFLKAAVRMMTRNLPKILMHPFKAFRQSPWALSSALPSRIDPSLLVEEENSPYYDPFHFYPARIGEILNDRYQIATKLGHGSRSSVWLARDLHQWRWSNERYVALKINSNNSHARKNSGGVELEVLRHITRANRQHEGWHFVRKLLDSFSVQGVSGGHVCLVFEPLRESLGKYCQRWQDGVMPPEIFKIILQEILQALDYLHTECHIIHTEQQTDLKPENIMVRLEDLELLSQDARDEFENPLPQKHCNDGRIIYLSRKGYGPLKDIIGLIEVVDFDLAVQGDVFRDGCIQAEVYRAPEVILDRGYTYSADIWSLGVMLWDFLEGRTLFESVDPRIVEDYDDETHLSYITSLLGPAPKDFVSHGKRTSMFYTAAGTLKKEELVPSSFSFESTLSKFNGEEKAMFIKFVSRMIKWNPEERSTAKELLQDPWLHNDYSQA</sequence>
<dbReference type="Gene3D" id="3.30.200.20">
    <property type="entry name" value="Phosphorylase Kinase, domain 1"/>
    <property type="match status" value="1"/>
</dbReference>
<reference evidence="3" key="2">
    <citation type="journal article" date="2023" name="IMA Fungus">
        <title>Comparative genomic study of the Penicillium genus elucidates a diverse pangenome and 15 lateral gene transfer events.</title>
        <authorList>
            <person name="Petersen C."/>
            <person name="Sorensen T."/>
            <person name="Nielsen M.R."/>
            <person name="Sondergaard T.E."/>
            <person name="Sorensen J.L."/>
            <person name="Fitzpatrick D.A."/>
            <person name="Frisvad J.C."/>
            <person name="Nielsen K.L."/>
        </authorList>
    </citation>
    <scope>NUCLEOTIDE SEQUENCE</scope>
    <source>
        <strain evidence="3">IBT 35673</strain>
    </source>
</reference>
<reference evidence="3" key="1">
    <citation type="submission" date="2022-12" db="EMBL/GenBank/DDBJ databases">
        <authorList>
            <person name="Petersen C."/>
        </authorList>
    </citation>
    <scope>NUCLEOTIDE SEQUENCE</scope>
    <source>
        <strain evidence="3">IBT 35673</strain>
    </source>
</reference>
<dbReference type="GO" id="GO:0016491">
    <property type="term" value="F:oxidoreductase activity"/>
    <property type="evidence" value="ECO:0007669"/>
    <property type="project" value="UniProtKB-KW"/>
</dbReference>
<feature type="domain" description="Protein kinase" evidence="2">
    <location>
        <begin position="463"/>
        <end position="822"/>
    </location>
</feature>
<organism evidence="3 4">
    <name type="scientific">Penicillium brevicompactum</name>
    <dbReference type="NCBI Taxonomy" id="5074"/>
    <lineage>
        <taxon>Eukaryota</taxon>
        <taxon>Fungi</taxon>
        <taxon>Dikarya</taxon>
        <taxon>Ascomycota</taxon>
        <taxon>Pezizomycotina</taxon>
        <taxon>Eurotiomycetes</taxon>
        <taxon>Eurotiomycetidae</taxon>
        <taxon>Eurotiales</taxon>
        <taxon>Aspergillaceae</taxon>
        <taxon>Penicillium</taxon>
    </lineage>
</organism>
<dbReference type="PROSITE" id="PS50011">
    <property type="entry name" value="PROTEIN_KINASE_DOM"/>
    <property type="match status" value="1"/>
</dbReference>
<dbReference type="Proteomes" id="UP001147695">
    <property type="component" value="Unassembled WGS sequence"/>
</dbReference>
<accession>A0A9W9UDN6</accession>
<dbReference type="AlphaFoldDB" id="A0A9W9UDN6"/>
<dbReference type="InterPro" id="IPR011009">
    <property type="entry name" value="Kinase-like_dom_sf"/>
</dbReference>
<evidence type="ECO:0000259" key="2">
    <source>
        <dbReference type="PROSITE" id="PS50011"/>
    </source>
</evidence>
<dbReference type="Pfam" id="PF00069">
    <property type="entry name" value="Pkinase"/>
    <property type="match status" value="1"/>
</dbReference>
<dbReference type="Gene3D" id="1.10.510.10">
    <property type="entry name" value="Transferase(Phosphotransferase) domain 1"/>
    <property type="match status" value="1"/>
</dbReference>
<dbReference type="SUPFAM" id="SSF56112">
    <property type="entry name" value="Protein kinase-like (PK-like)"/>
    <property type="match status" value="1"/>
</dbReference>
<dbReference type="PANTHER" id="PTHR35870">
    <property type="entry name" value="PROTEIN, PUTATIVE (AFU_ORTHOLOGUE AFUA_5G03330)-RELATED"/>
    <property type="match status" value="1"/>
</dbReference>
<protein>
    <recommendedName>
        <fullName evidence="2">Protein kinase domain-containing protein</fullName>
    </recommendedName>
</protein>
<evidence type="ECO:0000256" key="1">
    <source>
        <dbReference type="ARBA" id="ARBA00023002"/>
    </source>
</evidence>